<dbReference type="Pfam" id="PF00176">
    <property type="entry name" value="SNF2-rel_dom"/>
    <property type="match status" value="1"/>
</dbReference>
<dbReference type="PROSITE" id="PS51192">
    <property type="entry name" value="HELICASE_ATP_BIND_1"/>
    <property type="match status" value="1"/>
</dbReference>
<evidence type="ECO:0000256" key="2">
    <source>
        <dbReference type="SAM" id="Coils"/>
    </source>
</evidence>
<dbReference type="AlphaFoldDB" id="A0A975BL65"/>
<dbReference type="RefSeq" id="WP_207682643.1">
    <property type="nucleotide sequence ID" value="NZ_CP061800.1"/>
</dbReference>
<keyword evidence="5" id="KW-0547">Nucleotide-binding</keyword>
<dbReference type="InterPro" id="IPR049730">
    <property type="entry name" value="SNF2/RAD54-like_C"/>
</dbReference>
<dbReference type="CDD" id="cd09178">
    <property type="entry name" value="PLDc_N_Snf2_like"/>
    <property type="match status" value="1"/>
</dbReference>
<dbReference type="SUPFAM" id="SSF56024">
    <property type="entry name" value="Phospholipase D/nuclease"/>
    <property type="match status" value="1"/>
</dbReference>
<dbReference type="GO" id="GO:0031297">
    <property type="term" value="P:replication fork processing"/>
    <property type="evidence" value="ECO:0007669"/>
    <property type="project" value="TreeGrafter"/>
</dbReference>
<dbReference type="InterPro" id="IPR000330">
    <property type="entry name" value="SNF2_N"/>
</dbReference>
<dbReference type="SMART" id="SM00490">
    <property type="entry name" value="HELICc"/>
    <property type="match status" value="1"/>
</dbReference>
<feature type="coiled-coil region" evidence="2">
    <location>
        <begin position="589"/>
        <end position="623"/>
    </location>
</feature>
<dbReference type="KEGG" id="dmm:dnm_035040"/>
<dbReference type="Gene3D" id="3.30.870.10">
    <property type="entry name" value="Endonuclease Chain A"/>
    <property type="match status" value="1"/>
</dbReference>
<dbReference type="InterPro" id="IPR027417">
    <property type="entry name" value="P-loop_NTPase"/>
</dbReference>
<protein>
    <submittedName>
        <fullName evidence="5">ATP-dependent RNA helicase</fullName>
    </submittedName>
</protein>
<organism evidence="5 6">
    <name type="scientific">Desulfonema magnum</name>
    <dbReference type="NCBI Taxonomy" id="45655"/>
    <lineage>
        <taxon>Bacteria</taxon>
        <taxon>Pseudomonadati</taxon>
        <taxon>Thermodesulfobacteriota</taxon>
        <taxon>Desulfobacteria</taxon>
        <taxon>Desulfobacterales</taxon>
        <taxon>Desulfococcaceae</taxon>
        <taxon>Desulfonema</taxon>
    </lineage>
</organism>
<keyword evidence="6" id="KW-1185">Reference proteome</keyword>
<dbReference type="InterPro" id="IPR014001">
    <property type="entry name" value="Helicase_ATP-bd"/>
</dbReference>
<dbReference type="PROSITE" id="PS51194">
    <property type="entry name" value="HELICASE_CTER"/>
    <property type="match status" value="1"/>
</dbReference>
<dbReference type="PANTHER" id="PTHR45766">
    <property type="entry name" value="DNA ANNEALING HELICASE AND ENDONUCLEASE ZRANB3 FAMILY MEMBER"/>
    <property type="match status" value="1"/>
</dbReference>
<dbReference type="Gene3D" id="3.40.50.10810">
    <property type="entry name" value="Tandem AAA-ATPase domain"/>
    <property type="match status" value="1"/>
</dbReference>
<keyword evidence="2" id="KW-0175">Coiled coil</keyword>
<accession>A0A975BL65</accession>
<proteinExistence type="predicted"/>
<evidence type="ECO:0000313" key="5">
    <source>
        <dbReference type="EMBL" id="QTA87470.1"/>
    </source>
</evidence>
<dbReference type="GO" id="GO:0006281">
    <property type="term" value="P:DNA repair"/>
    <property type="evidence" value="ECO:0007669"/>
    <property type="project" value="TreeGrafter"/>
</dbReference>
<evidence type="ECO:0000313" key="6">
    <source>
        <dbReference type="Proteomes" id="UP000663722"/>
    </source>
</evidence>
<dbReference type="SMART" id="SM00487">
    <property type="entry name" value="DEXDc"/>
    <property type="match status" value="1"/>
</dbReference>
<feature type="domain" description="Helicase C-terminal" evidence="4">
    <location>
        <begin position="700"/>
        <end position="878"/>
    </location>
</feature>
<evidence type="ECO:0000256" key="1">
    <source>
        <dbReference type="ARBA" id="ARBA00022801"/>
    </source>
</evidence>
<keyword evidence="1" id="KW-0378">Hydrolase</keyword>
<evidence type="ECO:0000259" key="3">
    <source>
        <dbReference type="PROSITE" id="PS51192"/>
    </source>
</evidence>
<dbReference type="SUPFAM" id="SSF52540">
    <property type="entry name" value="P-loop containing nucleoside triphosphate hydrolases"/>
    <property type="match status" value="2"/>
</dbReference>
<reference evidence="5" key="1">
    <citation type="journal article" date="2021" name="Microb. Physiol.">
        <title>Proteogenomic Insights into the Physiology of Marine, Sulfate-Reducing, Filamentous Desulfonema limicola and Desulfonema magnum.</title>
        <authorList>
            <person name="Schnaars V."/>
            <person name="Wohlbrand L."/>
            <person name="Scheve S."/>
            <person name="Hinrichs C."/>
            <person name="Reinhardt R."/>
            <person name="Rabus R."/>
        </authorList>
    </citation>
    <scope>NUCLEOTIDE SEQUENCE</scope>
    <source>
        <strain evidence="5">4be13</strain>
    </source>
</reference>
<feature type="coiled-coil region" evidence="2">
    <location>
        <begin position="891"/>
        <end position="942"/>
    </location>
</feature>
<keyword evidence="5" id="KW-0067">ATP-binding</keyword>
<dbReference type="GO" id="GO:0005524">
    <property type="term" value="F:ATP binding"/>
    <property type="evidence" value="ECO:0007669"/>
    <property type="project" value="InterPro"/>
</dbReference>
<dbReference type="GO" id="GO:0016787">
    <property type="term" value="F:hydrolase activity"/>
    <property type="evidence" value="ECO:0007669"/>
    <property type="project" value="UniProtKB-KW"/>
</dbReference>
<sequence>MTQIPSSIKDNHNRGSVGSFLKQEIDEGSRLSVVSAYFTIYAYHHLKDKLDTVESLDFLFGEPAFINTLDPSKTDKKEFEIQDDQLVIPLHNRLGQKSVAKECSDWIEARVNIRSVVKSNFLHGKMYHIRNNGVQKAILGSSNFTVRGLGLGGNSNIELNMEATDDRDRADLLKWFREIWEDTSLVEDVKEDVLRYLEQLYAENDPEFIYFKTLYHLFEKFLSEQAGQGLLDETIGFFDTNIWNMLYAFQKDAVKGAVNKMLRHGGCVLADSVGLGKTFEALAVIKYFELLNNKVLVLCPKKLSDNWTMYQAQNNSLLNPLVDDRLGYTVLCHTDLSRESGRSVSSIELSLINWGNYDLVVIDESHNFRNNAKGQRDEEGNIIRKSRYEKLMSDIINSGVRTKVLLLSATPVNNDLKDLRNQLYFISGGKDDSFYEKTGVKHLAHTMKEAQKVFTRWADPGKHQVRDVKTLLDKLDSSFFKLLDELTIARSRKHIQTYYKDEVKRIGAFPIRLPVISKAPDIDTKDEFPAYDRINTEIMTYKLSLFNPWAYVRDEWKGVYEKKAGRAITAFSQERREHYLIGMMKVNFLKRLESSIASFEISMERTIEKITGLEERIRAYKDAGSDSPEIESPEMYDADDAELNDANSIGKKLRYHLEHLDLDLWLKDLKSDKDALVLLKHTAKAVTPDRDKKLAVLKSLIREKIKHPINDENKKIIIFTAFTDTAKYLHENLFQFVRDELNLHIALVSGSGTNKTSLGKSRFEHILTNFSPISKNRDKIRDMPQDEEISVLIATDCISEGQNLQDCDYLINYDIHWNPVRIIQRFGRIDRLGSKNEKIQLVNFWPTDDLNNYINLKDRVEARMALVDITATGEDNLLDAEQIKDLIEDDLSFRSRQLKRLKKEVLDLEELDENVSLSEFTLDDFRVELANYIEKNREKLQKAPLGLYAVVPSPESEHFKPSRVGKISESAREIIRPGVIFCLRQKGDTQGNESVNPLSPYFLVYVRRDGTVRFNYTHAKQILEIFRLLGNGVEKPYDILCDLFNKETKNGSEMRNYNMLLSRAISEIRSVFKKKANIRLTRSRGAPLIPKKKQAEESGQFELISWLVIK</sequence>
<gene>
    <name evidence="5" type="ORF">dnm_035040</name>
</gene>
<dbReference type="GO" id="GO:0004386">
    <property type="term" value="F:helicase activity"/>
    <property type="evidence" value="ECO:0007669"/>
    <property type="project" value="UniProtKB-KW"/>
</dbReference>
<dbReference type="PANTHER" id="PTHR45766:SF6">
    <property type="entry name" value="SWI_SNF-RELATED MATRIX-ASSOCIATED ACTIN-DEPENDENT REGULATOR OF CHROMATIN SUBFAMILY A-LIKE PROTEIN 1"/>
    <property type="match status" value="1"/>
</dbReference>
<evidence type="ECO:0000259" key="4">
    <source>
        <dbReference type="PROSITE" id="PS51194"/>
    </source>
</evidence>
<name>A0A975BL65_9BACT</name>
<dbReference type="InterPro" id="IPR038718">
    <property type="entry name" value="SNF2-like_sf"/>
</dbReference>
<dbReference type="Pfam" id="PF00271">
    <property type="entry name" value="Helicase_C"/>
    <property type="match status" value="1"/>
</dbReference>
<dbReference type="Proteomes" id="UP000663722">
    <property type="component" value="Chromosome"/>
</dbReference>
<feature type="domain" description="Helicase ATP-binding" evidence="3">
    <location>
        <begin position="258"/>
        <end position="429"/>
    </location>
</feature>
<dbReference type="CDD" id="cd18793">
    <property type="entry name" value="SF2_C_SNF"/>
    <property type="match status" value="1"/>
</dbReference>
<dbReference type="InterPro" id="IPR025202">
    <property type="entry name" value="PLD-like_dom"/>
</dbReference>
<dbReference type="Gene3D" id="3.40.50.300">
    <property type="entry name" value="P-loop containing nucleotide triphosphate hydrolases"/>
    <property type="match status" value="1"/>
</dbReference>
<dbReference type="InterPro" id="IPR001650">
    <property type="entry name" value="Helicase_C-like"/>
</dbReference>
<keyword evidence="5" id="KW-0347">Helicase</keyword>
<dbReference type="EMBL" id="CP061800">
    <property type="protein sequence ID" value="QTA87470.1"/>
    <property type="molecule type" value="Genomic_DNA"/>
</dbReference>
<dbReference type="Pfam" id="PF13091">
    <property type="entry name" value="PLDc_2"/>
    <property type="match status" value="1"/>
</dbReference>